<dbReference type="EMBL" id="JABXJJ020000042">
    <property type="protein sequence ID" value="MDI5973213.1"/>
    <property type="molecule type" value="Genomic_DNA"/>
</dbReference>
<dbReference type="AlphaFoldDB" id="A0AA90KB54"/>
<feature type="compositionally biased region" description="Low complexity" evidence="1">
    <location>
        <begin position="155"/>
        <end position="166"/>
    </location>
</feature>
<gene>
    <name evidence="2" type="ORF">POF50_028360</name>
</gene>
<accession>A0AA90KB54</accession>
<comment type="caution">
    <text evidence="2">The sequence shown here is derived from an EMBL/GenBank/DDBJ whole genome shotgun (WGS) entry which is preliminary data.</text>
</comment>
<name>A0AA90KB54_9ACTN</name>
<sequence>MTADGLLQAVRGQVGAGRTLPLGGPADGCWITERAVARVLREAERTVPGVALDRVRVRLADPDAHDWGAVRTANPAAPPSAMPAGPLRIEADFAARPDRPLPRTADLLRAVLAALAADRLGLAVAAIDLRAVGLLGPLDADRPMADPDEAGLETGPDAAAGPVGDAAGADGPADAVAAAALGVGGVRGAAARWTAGGVRAYVTVDGGFRALDVAVAVRTAVTVAAAGERAAADGPAPATAVVVTGAG</sequence>
<evidence type="ECO:0000313" key="2">
    <source>
        <dbReference type="EMBL" id="MDI5973213.1"/>
    </source>
</evidence>
<evidence type="ECO:0000256" key="1">
    <source>
        <dbReference type="SAM" id="MobiDB-lite"/>
    </source>
</evidence>
<protein>
    <recommendedName>
        <fullName evidence="3">Nucleopolyhedrovirus P10 family protein</fullName>
    </recommendedName>
</protein>
<evidence type="ECO:0008006" key="3">
    <source>
        <dbReference type="Google" id="ProtNLM"/>
    </source>
</evidence>
<proteinExistence type="predicted"/>
<feature type="region of interest" description="Disordered" evidence="1">
    <location>
        <begin position="144"/>
        <end position="166"/>
    </location>
</feature>
<dbReference type="RefSeq" id="WP_282699057.1">
    <property type="nucleotide sequence ID" value="NZ_JABXJJ020000042.1"/>
</dbReference>
<reference evidence="2" key="1">
    <citation type="submission" date="2023-05" db="EMBL/GenBank/DDBJ databases">
        <title>Streptantibioticus silvisoli sp. nov., acidotolerant actinomycetes 1 from pine litter.</title>
        <authorList>
            <person name="Swiecimska M."/>
            <person name="Golinska P."/>
            <person name="Sangal V."/>
            <person name="Wachnowicz B."/>
            <person name="Goodfellow M."/>
        </authorList>
    </citation>
    <scope>NUCLEOTIDE SEQUENCE</scope>
    <source>
        <strain evidence="2">SL13</strain>
    </source>
</reference>
<organism evidence="2">
    <name type="scientific">Streptantibioticus silvisoli</name>
    <dbReference type="NCBI Taxonomy" id="2705255"/>
    <lineage>
        <taxon>Bacteria</taxon>
        <taxon>Bacillati</taxon>
        <taxon>Actinomycetota</taxon>
        <taxon>Actinomycetes</taxon>
        <taxon>Kitasatosporales</taxon>
        <taxon>Streptomycetaceae</taxon>
        <taxon>Streptantibioticus</taxon>
    </lineage>
</organism>